<organism evidence="2 3">
    <name type="scientific">Caenorhabditis remanei</name>
    <name type="common">Caenorhabditis vulgaris</name>
    <dbReference type="NCBI Taxonomy" id="31234"/>
    <lineage>
        <taxon>Eukaryota</taxon>
        <taxon>Metazoa</taxon>
        <taxon>Ecdysozoa</taxon>
        <taxon>Nematoda</taxon>
        <taxon>Chromadorea</taxon>
        <taxon>Rhabditida</taxon>
        <taxon>Rhabditina</taxon>
        <taxon>Rhabditomorpha</taxon>
        <taxon>Rhabditoidea</taxon>
        <taxon>Rhabditidae</taxon>
        <taxon>Peloderinae</taxon>
        <taxon>Caenorhabditis</taxon>
    </lineage>
</organism>
<accession>A0A6A5G1H1</accession>
<dbReference type="AlphaFoldDB" id="A0A6A5G1H1"/>
<evidence type="ECO:0000313" key="2">
    <source>
        <dbReference type="EMBL" id="KAF1748643.1"/>
    </source>
</evidence>
<evidence type="ECO:0000313" key="3">
    <source>
        <dbReference type="Proteomes" id="UP000483820"/>
    </source>
</evidence>
<proteinExistence type="predicted"/>
<dbReference type="KEGG" id="crq:GCK72_025110"/>
<feature type="region of interest" description="Disordered" evidence="1">
    <location>
        <begin position="35"/>
        <end position="75"/>
    </location>
</feature>
<feature type="compositionally biased region" description="Basic residues" evidence="1">
    <location>
        <begin position="47"/>
        <end position="75"/>
    </location>
</feature>
<dbReference type="GeneID" id="78777880"/>
<dbReference type="RefSeq" id="XP_053579766.1">
    <property type="nucleotide sequence ID" value="XM_053736200.1"/>
</dbReference>
<name>A0A6A5G1H1_CAERE</name>
<reference evidence="2 3" key="1">
    <citation type="submission" date="2019-12" db="EMBL/GenBank/DDBJ databases">
        <title>Chromosome-level assembly of the Caenorhabditis remanei genome.</title>
        <authorList>
            <person name="Teterina A.A."/>
            <person name="Willis J.H."/>
            <person name="Phillips P.C."/>
        </authorList>
    </citation>
    <scope>NUCLEOTIDE SEQUENCE [LARGE SCALE GENOMIC DNA]</scope>
    <source>
        <strain evidence="2 3">PX506</strain>
        <tissue evidence="2">Whole organism</tissue>
    </source>
</reference>
<gene>
    <name evidence="2" type="ORF">GCK72_025110</name>
</gene>
<dbReference type="EMBL" id="WUAV01000006">
    <property type="protein sequence ID" value="KAF1748643.1"/>
    <property type="molecule type" value="Genomic_DNA"/>
</dbReference>
<comment type="caution">
    <text evidence="2">The sequence shown here is derived from an EMBL/GenBank/DDBJ whole genome shotgun (WGS) entry which is preliminary data.</text>
</comment>
<dbReference type="Proteomes" id="UP000483820">
    <property type="component" value="Chromosome X"/>
</dbReference>
<dbReference type="CTD" id="78777880"/>
<evidence type="ECO:0000256" key="1">
    <source>
        <dbReference type="SAM" id="MobiDB-lite"/>
    </source>
</evidence>
<protein>
    <submittedName>
        <fullName evidence="2">Uncharacterized protein</fullName>
    </submittedName>
</protein>
<sequence>MSGERPTVEWGGASERNDKAEATVGHRRFQLAEKYHGGGDECSGNHSKQRLLRAPGRRMGRSLSKKRRTGGHHAHHYWQRDESISMLIRVEIGMQTTCKDDGVWNVKLDTLL</sequence>
<feature type="region of interest" description="Disordered" evidence="1">
    <location>
        <begin position="1"/>
        <end position="21"/>
    </location>
</feature>